<comment type="similarity">
    <text evidence="3">Belongs to the PTPS family.</text>
</comment>
<dbReference type="GO" id="GO:0006729">
    <property type="term" value="P:tetrahydrobiopterin biosynthetic process"/>
    <property type="evidence" value="ECO:0007669"/>
    <property type="project" value="UniProtKB-UniPathway"/>
</dbReference>
<dbReference type="InterPro" id="IPR007115">
    <property type="entry name" value="6-PTP_synth/QueD"/>
</dbReference>
<proteinExistence type="inferred from homology"/>
<evidence type="ECO:0000256" key="6">
    <source>
        <dbReference type="ARBA" id="ARBA00022723"/>
    </source>
</evidence>
<keyword evidence="8" id="KW-0783">Tetrahydrobiopterin biosynthesis</keyword>
<reference evidence="11" key="2">
    <citation type="submission" date="2025-08" db="UniProtKB">
        <authorList>
            <consortium name="Ensembl"/>
        </authorList>
    </citation>
    <scope>IDENTIFICATION</scope>
</reference>
<keyword evidence="9" id="KW-0456">Lyase</keyword>
<evidence type="ECO:0000256" key="4">
    <source>
        <dbReference type="ARBA" id="ARBA00013100"/>
    </source>
</evidence>
<evidence type="ECO:0000313" key="12">
    <source>
        <dbReference type="Proteomes" id="UP000291020"/>
    </source>
</evidence>
<keyword evidence="7" id="KW-0862">Zinc</keyword>
<name>A0A452ISM4_9SAUR</name>
<dbReference type="Gene3D" id="3.30.479.10">
    <property type="entry name" value="6-pyruvoyl tetrahydropterin synthase/QueD"/>
    <property type="match status" value="1"/>
</dbReference>
<dbReference type="UniPathway" id="UPA00849">
    <property type="reaction ID" value="UER00819"/>
</dbReference>
<dbReference type="SUPFAM" id="SSF55620">
    <property type="entry name" value="Tetrahydrobiopterin biosynthesis enzymes-like"/>
    <property type="match status" value="1"/>
</dbReference>
<accession>A0A452ISM4</accession>
<comment type="cofactor">
    <cofactor evidence="1">
        <name>Zn(2+)</name>
        <dbReference type="ChEBI" id="CHEBI:29105"/>
    </cofactor>
</comment>
<dbReference type="GO" id="GO:0005739">
    <property type="term" value="C:mitochondrion"/>
    <property type="evidence" value="ECO:0007669"/>
    <property type="project" value="TreeGrafter"/>
</dbReference>
<dbReference type="GO" id="GO:0003874">
    <property type="term" value="F:6-pyruvoyltetrahydropterin synthase activity"/>
    <property type="evidence" value="ECO:0007669"/>
    <property type="project" value="UniProtKB-EC"/>
</dbReference>
<keyword evidence="6" id="KW-0479">Metal-binding</keyword>
<dbReference type="AlphaFoldDB" id="A0A452ISM4"/>
<sequence>VFMNILTCQEYMKETILEPLDHKNLDQDVLHFADVVSTTKNLAAYIWDSLQKRLPEGCLYKVKNL</sequence>
<evidence type="ECO:0000256" key="5">
    <source>
        <dbReference type="ARBA" id="ARBA00015587"/>
    </source>
</evidence>
<evidence type="ECO:0000256" key="9">
    <source>
        <dbReference type="ARBA" id="ARBA00023239"/>
    </source>
</evidence>
<evidence type="ECO:0000256" key="7">
    <source>
        <dbReference type="ARBA" id="ARBA00022833"/>
    </source>
</evidence>
<dbReference type="GO" id="GO:0046872">
    <property type="term" value="F:metal ion binding"/>
    <property type="evidence" value="ECO:0007669"/>
    <property type="project" value="UniProtKB-KW"/>
</dbReference>
<keyword evidence="12" id="KW-1185">Reference proteome</keyword>
<dbReference type="PANTHER" id="PTHR12589:SF7">
    <property type="entry name" value="6-PYRUVOYL TETRAHYDROBIOPTERIN SYNTHASE"/>
    <property type="match status" value="1"/>
</dbReference>
<evidence type="ECO:0000256" key="3">
    <source>
        <dbReference type="ARBA" id="ARBA00009164"/>
    </source>
</evidence>
<dbReference type="EC" id="4.2.3.12" evidence="4"/>
<dbReference type="InterPro" id="IPR038418">
    <property type="entry name" value="6-PTP_synth/QueD_sf"/>
</dbReference>
<dbReference type="Pfam" id="PF01242">
    <property type="entry name" value="PTPS"/>
    <property type="match status" value="1"/>
</dbReference>
<dbReference type="PANTHER" id="PTHR12589">
    <property type="entry name" value="PYRUVOYL TETRAHYDROBIOPTERIN SYNTHASE"/>
    <property type="match status" value="1"/>
</dbReference>
<organism evidence="11 12">
    <name type="scientific">Gopherus agassizii</name>
    <name type="common">Agassiz's desert tortoise</name>
    <dbReference type="NCBI Taxonomy" id="38772"/>
    <lineage>
        <taxon>Eukaryota</taxon>
        <taxon>Metazoa</taxon>
        <taxon>Chordata</taxon>
        <taxon>Craniata</taxon>
        <taxon>Vertebrata</taxon>
        <taxon>Euteleostomi</taxon>
        <taxon>Archelosauria</taxon>
        <taxon>Testudinata</taxon>
        <taxon>Testudines</taxon>
        <taxon>Cryptodira</taxon>
        <taxon>Durocryptodira</taxon>
        <taxon>Testudinoidea</taxon>
        <taxon>Testudinidae</taxon>
        <taxon>Gopherus</taxon>
    </lineage>
</organism>
<comment type="pathway">
    <text evidence="2">Cofactor biosynthesis; tetrahydrobiopterin biosynthesis; tetrahydrobiopterin from 7,8-dihydroneopterin triphosphate: step 1/3.</text>
</comment>
<reference evidence="11" key="3">
    <citation type="submission" date="2025-09" db="UniProtKB">
        <authorList>
            <consortium name="Ensembl"/>
        </authorList>
    </citation>
    <scope>IDENTIFICATION</scope>
</reference>
<evidence type="ECO:0000256" key="2">
    <source>
        <dbReference type="ARBA" id="ARBA00005126"/>
    </source>
</evidence>
<dbReference type="PROSITE" id="PS00988">
    <property type="entry name" value="PTPS_2"/>
    <property type="match status" value="1"/>
</dbReference>
<dbReference type="Ensembl" id="ENSGAGT00000035280.1">
    <property type="protein sequence ID" value="ENSGAGP00000031114.1"/>
    <property type="gene ID" value="ENSGAGG00000022351.1"/>
</dbReference>
<protein>
    <recommendedName>
        <fullName evidence="5">6-pyruvoyl tetrahydrobiopterin synthase</fullName>
        <ecNumber evidence="4">4.2.3.12</ecNumber>
    </recommendedName>
</protein>
<evidence type="ECO:0000256" key="10">
    <source>
        <dbReference type="ARBA" id="ARBA00025266"/>
    </source>
</evidence>
<evidence type="ECO:0000256" key="8">
    <source>
        <dbReference type="ARBA" id="ARBA00023007"/>
    </source>
</evidence>
<dbReference type="InterPro" id="IPR022469">
    <property type="entry name" value="PTPS_His_AS"/>
</dbReference>
<dbReference type="Proteomes" id="UP000291020">
    <property type="component" value="Unassembled WGS sequence"/>
</dbReference>
<evidence type="ECO:0000256" key="1">
    <source>
        <dbReference type="ARBA" id="ARBA00001947"/>
    </source>
</evidence>
<dbReference type="STRING" id="38772.ENSGAGP00000031114"/>
<reference evidence="12" key="1">
    <citation type="journal article" date="2017" name="PLoS ONE">
        <title>The Agassiz's desert tortoise genome provides a resource for the conservation of a threatened species.</title>
        <authorList>
            <person name="Tollis M."/>
            <person name="DeNardo D.F."/>
            <person name="Cornelius J.A."/>
            <person name="Dolby G.A."/>
            <person name="Edwards T."/>
            <person name="Henen B.T."/>
            <person name="Karl A.E."/>
            <person name="Murphy R.W."/>
            <person name="Kusumi K."/>
        </authorList>
    </citation>
    <scope>NUCLEOTIDE SEQUENCE [LARGE SCALE GENOMIC DNA]</scope>
</reference>
<comment type="function">
    <text evidence="10">Involved in the biosynthesis of tetrahydrobiopterin, an essential cofactor of aromatic amino acid hydroxylases. Catalyzes the transformation of 7,8-dihydroneopterin triphosphate into 6-pyruvoyl tetrahydropterin.</text>
</comment>
<evidence type="ECO:0000313" key="11">
    <source>
        <dbReference type="Ensembl" id="ENSGAGP00000031114.1"/>
    </source>
</evidence>